<proteinExistence type="predicted"/>
<dbReference type="GO" id="GO:0006260">
    <property type="term" value="P:DNA replication"/>
    <property type="evidence" value="ECO:0007669"/>
    <property type="project" value="UniProtKB-KW"/>
</dbReference>
<dbReference type="Proteomes" id="UP000095039">
    <property type="component" value="Unassembled WGS sequence"/>
</dbReference>
<dbReference type="Pfam" id="PF03603">
    <property type="entry name" value="DNA_III_psi"/>
    <property type="match status" value="1"/>
</dbReference>
<dbReference type="GO" id="GO:0003887">
    <property type="term" value="F:DNA-directed DNA polymerase activity"/>
    <property type="evidence" value="ECO:0007669"/>
    <property type="project" value="UniProtKB-KW"/>
</dbReference>
<accession>A0A1E5BWA4</accession>
<dbReference type="AlphaFoldDB" id="A0A1E5BWA4"/>
<dbReference type="SUPFAM" id="SSF102220">
    <property type="entry name" value="DNA polymerase III psi subunit"/>
    <property type="match status" value="1"/>
</dbReference>
<dbReference type="Gene3D" id="3.40.50.10220">
    <property type="entry name" value="DNA polymerase III, psi subunit"/>
    <property type="match status" value="1"/>
</dbReference>
<keyword evidence="1" id="KW-0235">DNA replication</keyword>
<comment type="caution">
    <text evidence="2">The sequence shown here is derived from an EMBL/GenBank/DDBJ whole genome shotgun (WGS) entry which is preliminary data.</text>
</comment>
<dbReference type="EMBL" id="AJWN02000108">
    <property type="protein sequence ID" value="OEE57538.1"/>
    <property type="molecule type" value="Genomic_DNA"/>
</dbReference>
<sequence>MNDLQRLKEMGITVWDIRHPVVFPENMTTAITLPPSCKLLFVSESAPNDHEAWLFGKILASMKLTPEQALRLPPRALSALGEHSLEWSWFSGVSAQALPNVKALSSPSLSALNDDQNAKKALWKQIKNYEN</sequence>
<name>A0A1E5BWA4_9GAMM</name>
<dbReference type="RefSeq" id="WP_016961643.1">
    <property type="nucleotide sequence ID" value="NZ_AJWN02000108.1"/>
</dbReference>
<dbReference type="InterPro" id="IPR004615">
    <property type="entry name" value="DNA_pol_III_psi"/>
</dbReference>
<keyword evidence="1" id="KW-0808">Transferase</keyword>
<evidence type="ECO:0000256" key="1">
    <source>
        <dbReference type="PIRNR" id="PIRNR029225"/>
    </source>
</evidence>
<keyword evidence="3" id="KW-1185">Reference proteome</keyword>
<evidence type="ECO:0000313" key="3">
    <source>
        <dbReference type="Proteomes" id="UP000095039"/>
    </source>
</evidence>
<reference evidence="2 3" key="1">
    <citation type="journal article" date="2012" name="Science">
        <title>Ecological populations of bacteria act as socially cohesive units of antibiotic production and resistance.</title>
        <authorList>
            <person name="Cordero O.X."/>
            <person name="Wildschutte H."/>
            <person name="Kirkup B."/>
            <person name="Proehl S."/>
            <person name="Ngo L."/>
            <person name="Hussain F."/>
            <person name="Le Roux F."/>
            <person name="Mincer T."/>
            <person name="Polz M.F."/>
        </authorList>
    </citation>
    <scope>NUCLEOTIDE SEQUENCE [LARGE SCALE GENOMIC DNA]</scope>
    <source>
        <strain evidence="2 3">FF-454</strain>
    </source>
</reference>
<dbReference type="GO" id="GO:0008408">
    <property type="term" value="F:3'-5' exonuclease activity"/>
    <property type="evidence" value="ECO:0007669"/>
    <property type="project" value="InterPro"/>
</dbReference>
<protein>
    <recommendedName>
        <fullName evidence="1">DNA polymerase III subunit psi</fullName>
    </recommendedName>
</protein>
<organism evidence="2 3">
    <name type="scientific">Enterovibrio norvegicus FF-454</name>
    <dbReference type="NCBI Taxonomy" id="1185651"/>
    <lineage>
        <taxon>Bacteria</taxon>
        <taxon>Pseudomonadati</taxon>
        <taxon>Pseudomonadota</taxon>
        <taxon>Gammaproteobacteria</taxon>
        <taxon>Vibrionales</taxon>
        <taxon>Vibrionaceae</taxon>
        <taxon>Enterovibrio</taxon>
    </lineage>
</organism>
<gene>
    <name evidence="2" type="ORF">A1OK_05150</name>
</gene>
<dbReference type="InterPro" id="IPR036654">
    <property type="entry name" value="DNA_pol_III_psi_sf"/>
</dbReference>
<comment type="function">
    <text evidence="1">Part of the beta sliding clamp loading complex, which hydrolyzes ATP to load the beta clamp onto primed DNA to form the DNA replication pre-initiation complex. DNA polymerase III is a complex, multichain enzyme responsible for most of the replicative synthesis in bacteria. This DNA polymerase also exhibits 3' to 5' exonuclease activity.</text>
</comment>
<keyword evidence="1" id="KW-0239">DNA-directed DNA polymerase</keyword>
<evidence type="ECO:0000313" key="2">
    <source>
        <dbReference type="EMBL" id="OEE57538.1"/>
    </source>
</evidence>
<dbReference type="PIRSF" id="PIRSF029225">
    <property type="entry name" value="DNA_pol_III_psi"/>
    <property type="match status" value="1"/>
</dbReference>
<keyword evidence="1" id="KW-0548">Nucleotidyltransferase</keyword>